<protein>
    <submittedName>
        <fullName evidence="2">Uncharacterized protein</fullName>
    </submittedName>
</protein>
<dbReference type="Proteomes" id="UP000008312">
    <property type="component" value="Unassembled WGS sequence"/>
</dbReference>
<keyword evidence="3" id="KW-1185">Reference proteome</keyword>
<feature type="compositionally biased region" description="Low complexity" evidence="1">
    <location>
        <begin position="1"/>
        <end position="13"/>
    </location>
</feature>
<sequence>MDEVEAPPTAVQQPTPPIKQAEPKKLSSLINKIELLCSDSHKRYLPACCEAYLKHNKSTHTDE</sequence>
<dbReference type="AlphaFoldDB" id="D8M2I8"/>
<reference evidence="2" key="1">
    <citation type="submission" date="2010-02" db="EMBL/GenBank/DDBJ databases">
        <title>Sequencing and annotation of the Blastocystis hominis genome.</title>
        <authorList>
            <person name="Wincker P."/>
        </authorList>
    </citation>
    <scope>NUCLEOTIDE SEQUENCE</scope>
    <source>
        <strain evidence="2">Singapore isolate B</strain>
    </source>
</reference>
<dbReference type="InParanoid" id="D8M2I8"/>
<proteinExistence type="predicted"/>
<dbReference type="RefSeq" id="XP_012896325.1">
    <property type="nucleotide sequence ID" value="XM_013040871.1"/>
</dbReference>
<dbReference type="GeneID" id="24919507"/>
<feature type="region of interest" description="Disordered" evidence="1">
    <location>
        <begin position="1"/>
        <end position="24"/>
    </location>
</feature>
<accession>D8M2I8</accession>
<dbReference type="EMBL" id="FN668649">
    <property type="protein sequence ID" value="CBK22277.2"/>
    <property type="molecule type" value="Genomic_DNA"/>
</dbReference>
<evidence type="ECO:0000313" key="2">
    <source>
        <dbReference type="EMBL" id="CBK22277.2"/>
    </source>
</evidence>
<name>D8M2I8_BLAHO</name>
<gene>
    <name evidence="2" type="ORF">GSBLH_T00002330001</name>
</gene>
<evidence type="ECO:0000256" key="1">
    <source>
        <dbReference type="SAM" id="MobiDB-lite"/>
    </source>
</evidence>
<evidence type="ECO:0000313" key="3">
    <source>
        <dbReference type="Proteomes" id="UP000008312"/>
    </source>
</evidence>
<organism evidence="2">
    <name type="scientific">Blastocystis hominis</name>
    <dbReference type="NCBI Taxonomy" id="12968"/>
    <lineage>
        <taxon>Eukaryota</taxon>
        <taxon>Sar</taxon>
        <taxon>Stramenopiles</taxon>
        <taxon>Bigyra</taxon>
        <taxon>Opalozoa</taxon>
        <taxon>Opalinata</taxon>
        <taxon>Blastocystidae</taxon>
        <taxon>Blastocystis</taxon>
    </lineage>
</organism>